<gene>
    <name evidence="1" type="ORF">SLEP1_g16850</name>
</gene>
<name>A0AAV5J1B7_9ROSI</name>
<accession>A0AAV5J1B7</accession>
<reference evidence="1 2" key="1">
    <citation type="journal article" date="2021" name="Commun. Biol.">
        <title>The genome of Shorea leprosula (Dipterocarpaceae) highlights the ecological relevance of drought in aseasonal tropical rainforests.</title>
        <authorList>
            <person name="Ng K.K.S."/>
            <person name="Kobayashi M.J."/>
            <person name="Fawcett J.A."/>
            <person name="Hatakeyama M."/>
            <person name="Paape T."/>
            <person name="Ng C.H."/>
            <person name="Ang C.C."/>
            <person name="Tnah L.H."/>
            <person name="Lee C.T."/>
            <person name="Nishiyama T."/>
            <person name="Sese J."/>
            <person name="O'Brien M.J."/>
            <person name="Copetti D."/>
            <person name="Mohd Noor M.I."/>
            <person name="Ong R.C."/>
            <person name="Putra M."/>
            <person name="Sireger I.Z."/>
            <person name="Indrioko S."/>
            <person name="Kosugi Y."/>
            <person name="Izuno A."/>
            <person name="Isagi Y."/>
            <person name="Lee S.L."/>
            <person name="Shimizu K.K."/>
        </authorList>
    </citation>
    <scope>NUCLEOTIDE SEQUENCE [LARGE SCALE GENOMIC DNA]</scope>
    <source>
        <strain evidence="1">214</strain>
    </source>
</reference>
<dbReference type="Proteomes" id="UP001054252">
    <property type="component" value="Unassembled WGS sequence"/>
</dbReference>
<protein>
    <submittedName>
        <fullName evidence="1">Uncharacterized protein</fullName>
    </submittedName>
</protein>
<comment type="caution">
    <text evidence="1">The sequence shown here is derived from an EMBL/GenBank/DDBJ whole genome shotgun (WGS) entry which is preliminary data.</text>
</comment>
<keyword evidence="2" id="KW-1185">Reference proteome</keyword>
<sequence length="41" mass="4456">MNLISFEFCAFVGPSRECTVSVAPRIRILGHDNSVPQGLHG</sequence>
<proteinExistence type="predicted"/>
<evidence type="ECO:0000313" key="2">
    <source>
        <dbReference type="Proteomes" id="UP001054252"/>
    </source>
</evidence>
<organism evidence="1 2">
    <name type="scientific">Rubroshorea leprosula</name>
    <dbReference type="NCBI Taxonomy" id="152421"/>
    <lineage>
        <taxon>Eukaryota</taxon>
        <taxon>Viridiplantae</taxon>
        <taxon>Streptophyta</taxon>
        <taxon>Embryophyta</taxon>
        <taxon>Tracheophyta</taxon>
        <taxon>Spermatophyta</taxon>
        <taxon>Magnoliopsida</taxon>
        <taxon>eudicotyledons</taxon>
        <taxon>Gunneridae</taxon>
        <taxon>Pentapetalae</taxon>
        <taxon>rosids</taxon>
        <taxon>malvids</taxon>
        <taxon>Malvales</taxon>
        <taxon>Dipterocarpaceae</taxon>
        <taxon>Rubroshorea</taxon>
    </lineage>
</organism>
<evidence type="ECO:0000313" key="1">
    <source>
        <dbReference type="EMBL" id="GKV04737.1"/>
    </source>
</evidence>
<dbReference type="AlphaFoldDB" id="A0AAV5J1B7"/>
<dbReference type="EMBL" id="BPVZ01000022">
    <property type="protein sequence ID" value="GKV04737.1"/>
    <property type="molecule type" value="Genomic_DNA"/>
</dbReference>